<evidence type="ECO:0000256" key="5">
    <source>
        <dbReference type="ARBA" id="ARBA00022989"/>
    </source>
</evidence>
<keyword evidence="6 7" id="KW-0472">Membrane</keyword>
<dbReference type="RefSeq" id="WP_346084877.1">
    <property type="nucleotide sequence ID" value="NZ_BAAAZK010000002.1"/>
</dbReference>
<dbReference type="EMBL" id="BAAAZK010000002">
    <property type="protein sequence ID" value="GAA4171623.1"/>
    <property type="molecule type" value="Genomic_DNA"/>
</dbReference>
<sequence length="489" mass="55580">MDLKKQVTQGAIWVFLDQFGVQLVSFLVSLVLARLLMPADFGTIALFNVVINVSSVLINGGLSSSLVRTQAVDNRDLSTVFWFNIVMTLLLYLVIFIASPWIARFYTMPILSPIIRVYSIVLIIDSFVHVQAVLFDKNLDFKTTFKVRLPSIVVGGLCGVGFALAGFGVWSLVYSALIQNALYTIQYWFYSDWRPTFEFDREKFRYHFAFGFRLTLSALLNVLFNNIYSIVIGKRFAETTLGYYNRAESLKNLPINNVSTALNKVTYPLFAKFSDDDEKLRNAYRQVLKLVIFIVAPLICIMMIAAEPIIGLLLGEKWLPVVPYFQILALGALFQPIHNYNLNILQVKGRADLYLRLEVIKKLLIIVAVVLGLRFGIYGLLWGQVAVSVASLFINTFYTAKFLKYAMLQQLADLMPSILIACGIAALIWWGSDLLLLDLQIWAKALVLVASYVLAFWWFCSLIQLEEYKSIKDLVKNNWQKKNGVINRN</sequence>
<feature type="transmembrane region" description="Helical" evidence="7">
    <location>
        <begin position="45"/>
        <end position="67"/>
    </location>
</feature>
<feature type="transmembrane region" description="Helical" evidence="7">
    <location>
        <begin position="12"/>
        <end position="33"/>
    </location>
</feature>
<comment type="similarity">
    <text evidence="2">Belongs to the polysaccharide synthase family.</text>
</comment>
<feature type="transmembrane region" description="Helical" evidence="7">
    <location>
        <begin position="204"/>
        <end position="224"/>
    </location>
</feature>
<gene>
    <name evidence="8" type="ORF">GCM10022218_11960</name>
</gene>
<feature type="transmembrane region" description="Helical" evidence="7">
    <location>
        <begin position="287"/>
        <end position="306"/>
    </location>
</feature>
<dbReference type="InterPro" id="IPR050833">
    <property type="entry name" value="Poly_Biosynth_Transport"/>
</dbReference>
<dbReference type="PANTHER" id="PTHR30250">
    <property type="entry name" value="PST FAMILY PREDICTED COLANIC ACID TRANSPORTER"/>
    <property type="match status" value="1"/>
</dbReference>
<proteinExistence type="inferred from homology"/>
<evidence type="ECO:0000256" key="3">
    <source>
        <dbReference type="ARBA" id="ARBA00022475"/>
    </source>
</evidence>
<comment type="subcellular location">
    <subcellularLocation>
        <location evidence="1">Cell membrane</location>
        <topology evidence="1">Multi-pass membrane protein</topology>
    </subcellularLocation>
</comment>
<accession>A0ABP7ZVY5</accession>
<evidence type="ECO:0000256" key="2">
    <source>
        <dbReference type="ARBA" id="ARBA00007430"/>
    </source>
</evidence>
<feature type="transmembrane region" description="Helical" evidence="7">
    <location>
        <begin position="411"/>
        <end position="430"/>
    </location>
</feature>
<evidence type="ECO:0000256" key="6">
    <source>
        <dbReference type="ARBA" id="ARBA00023136"/>
    </source>
</evidence>
<feature type="transmembrane region" description="Helical" evidence="7">
    <location>
        <begin position="359"/>
        <end position="375"/>
    </location>
</feature>
<evidence type="ECO:0000313" key="8">
    <source>
        <dbReference type="EMBL" id="GAA4171623.1"/>
    </source>
</evidence>
<feature type="transmembrane region" description="Helical" evidence="7">
    <location>
        <begin position="115"/>
        <end position="135"/>
    </location>
</feature>
<reference evidence="9" key="1">
    <citation type="journal article" date="2019" name="Int. J. Syst. Evol. Microbiol.">
        <title>The Global Catalogue of Microorganisms (GCM) 10K type strain sequencing project: providing services to taxonomists for standard genome sequencing and annotation.</title>
        <authorList>
            <consortium name="The Broad Institute Genomics Platform"/>
            <consortium name="The Broad Institute Genome Sequencing Center for Infectious Disease"/>
            <person name="Wu L."/>
            <person name="Ma J."/>
        </authorList>
    </citation>
    <scope>NUCLEOTIDE SEQUENCE [LARGE SCALE GENOMIC DNA]</scope>
    <source>
        <strain evidence="9">JCM 16722</strain>
    </source>
</reference>
<feature type="transmembrane region" description="Helical" evidence="7">
    <location>
        <begin position="79"/>
        <end position="103"/>
    </location>
</feature>
<dbReference type="PANTHER" id="PTHR30250:SF10">
    <property type="entry name" value="LIPOPOLYSACCHARIDE BIOSYNTHESIS PROTEIN WZXC"/>
    <property type="match status" value="1"/>
</dbReference>
<dbReference type="Pfam" id="PF13440">
    <property type="entry name" value="Polysacc_synt_3"/>
    <property type="match status" value="1"/>
</dbReference>
<dbReference type="CDD" id="cd13127">
    <property type="entry name" value="MATE_tuaB_like"/>
    <property type="match status" value="1"/>
</dbReference>
<organism evidence="8 9">
    <name type="scientific">Sphingobacterium ginsenosidimutans</name>
    <dbReference type="NCBI Taxonomy" id="687845"/>
    <lineage>
        <taxon>Bacteria</taxon>
        <taxon>Pseudomonadati</taxon>
        <taxon>Bacteroidota</taxon>
        <taxon>Sphingobacteriia</taxon>
        <taxon>Sphingobacteriales</taxon>
        <taxon>Sphingobacteriaceae</taxon>
        <taxon>Sphingobacterium</taxon>
    </lineage>
</organism>
<name>A0ABP7ZVY5_9SPHI</name>
<comment type="caution">
    <text evidence="8">The sequence shown here is derived from an EMBL/GenBank/DDBJ whole genome shotgun (WGS) entry which is preliminary data.</text>
</comment>
<evidence type="ECO:0000256" key="7">
    <source>
        <dbReference type="SAM" id="Phobius"/>
    </source>
</evidence>
<evidence type="ECO:0000256" key="4">
    <source>
        <dbReference type="ARBA" id="ARBA00022692"/>
    </source>
</evidence>
<keyword evidence="3" id="KW-1003">Cell membrane</keyword>
<evidence type="ECO:0000313" key="9">
    <source>
        <dbReference type="Proteomes" id="UP001500167"/>
    </source>
</evidence>
<keyword evidence="5 7" id="KW-1133">Transmembrane helix</keyword>
<keyword evidence="4 7" id="KW-0812">Transmembrane</keyword>
<feature type="transmembrane region" description="Helical" evidence="7">
    <location>
        <begin position="147"/>
        <end position="173"/>
    </location>
</feature>
<keyword evidence="9" id="KW-1185">Reference proteome</keyword>
<feature type="transmembrane region" description="Helical" evidence="7">
    <location>
        <begin position="381"/>
        <end position="399"/>
    </location>
</feature>
<feature type="transmembrane region" description="Helical" evidence="7">
    <location>
        <begin position="442"/>
        <end position="463"/>
    </location>
</feature>
<protein>
    <submittedName>
        <fullName evidence="8">Lipopolysaccharide biosynthesis protein</fullName>
    </submittedName>
</protein>
<dbReference type="Proteomes" id="UP001500167">
    <property type="component" value="Unassembled WGS sequence"/>
</dbReference>
<evidence type="ECO:0000256" key="1">
    <source>
        <dbReference type="ARBA" id="ARBA00004651"/>
    </source>
</evidence>
<feature type="transmembrane region" description="Helical" evidence="7">
    <location>
        <begin position="318"/>
        <end position="338"/>
    </location>
</feature>